<protein>
    <submittedName>
        <fullName evidence="3">Uncharacterized protein</fullName>
    </submittedName>
</protein>
<reference evidence="3" key="3">
    <citation type="submission" date="2025-09" db="UniProtKB">
        <authorList>
            <consortium name="Ensembl"/>
        </authorList>
    </citation>
    <scope>IDENTIFICATION</scope>
</reference>
<keyword evidence="4" id="KW-1185">Reference proteome</keyword>
<dbReference type="Proteomes" id="UP000028761">
    <property type="component" value="Chromosome 13"/>
</dbReference>
<sequence>MGRLQLVVLGLACCWAVASAAKTPCCTIWASSLSLMETSSPMTPSTCTPMPPTSTI</sequence>
<feature type="signal peptide" evidence="2">
    <location>
        <begin position="1"/>
        <end position="20"/>
    </location>
</feature>
<organism evidence="3 4">
    <name type="scientific">Papio anubis</name>
    <name type="common">Olive baboon</name>
    <dbReference type="NCBI Taxonomy" id="9555"/>
    <lineage>
        <taxon>Eukaryota</taxon>
        <taxon>Metazoa</taxon>
        <taxon>Chordata</taxon>
        <taxon>Craniata</taxon>
        <taxon>Vertebrata</taxon>
        <taxon>Euteleostomi</taxon>
        <taxon>Mammalia</taxon>
        <taxon>Eutheria</taxon>
        <taxon>Euarchontoglires</taxon>
        <taxon>Primates</taxon>
        <taxon>Haplorrhini</taxon>
        <taxon>Catarrhini</taxon>
        <taxon>Cercopithecidae</taxon>
        <taxon>Cercopithecinae</taxon>
        <taxon>Papio</taxon>
    </lineage>
</organism>
<dbReference type="AlphaFoldDB" id="A0A8I5R168"/>
<evidence type="ECO:0000313" key="4">
    <source>
        <dbReference type="Proteomes" id="UP000028761"/>
    </source>
</evidence>
<feature type="region of interest" description="Disordered" evidence="1">
    <location>
        <begin position="37"/>
        <end position="56"/>
    </location>
</feature>
<dbReference type="GeneTree" id="ENSGT00390000015012"/>
<feature type="compositionally biased region" description="Low complexity" evidence="1">
    <location>
        <begin position="38"/>
        <end position="48"/>
    </location>
</feature>
<reference evidence="3" key="2">
    <citation type="submission" date="2025-08" db="UniProtKB">
        <authorList>
            <consortium name="Ensembl"/>
        </authorList>
    </citation>
    <scope>IDENTIFICATION</scope>
</reference>
<name>A0A8I5R168_PAPAN</name>
<proteinExistence type="predicted"/>
<evidence type="ECO:0000256" key="1">
    <source>
        <dbReference type="SAM" id="MobiDB-lite"/>
    </source>
</evidence>
<keyword evidence="2" id="KW-0732">Signal</keyword>
<evidence type="ECO:0000313" key="3">
    <source>
        <dbReference type="Ensembl" id="ENSPANP00000055177.1"/>
    </source>
</evidence>
<dbReference type="Ensembl" id="ENSPANT00000076578.1">
    <property type="protein sequence ID" value="ENSPANP00000055177.1"/>
    <property type="gene ID" value="ENSPANG00000046372.1"/>
</dbReference>
<reference evidence="3 4" key="1">
    <citation type="submission" date="2012-03" db="EMBL/GenBank/DDBJ databases">
        <title>Whole Genome Assembly of Papio anubis.</title>
        <authorList>
            <person name="Liu Y.L."/>
            <person name="Abraham K.A."/>
            <person name="Akbar H.A."/>
            <person name="Ali S.A."/>
            <person name="Anosike U.A."/>
            <person name="Aqrawi P.A."/>
            <person name="Arias F.A."/>
            <person name="Attaway T.A."/>
            <person name="Awwad R.A."/>
            <person name="Babu C.B."/>
            <person name="Bandaranaike D.B."/>
            <person name="Battles P.B."/>
            <person name="Bell A.B."/>
            <person name="Beltran B.B."/>
            <person name="Berhane-Mersha D.B."/>
            <person name="Bess C.B."/>
            <person name="Bickham C.B."/>
            <person name="Bolden T.B."/>
            <person name="Carter K.C."/>
            <person name="Chau D.C."/>
            <person name="Chavez A.C."/>
            <person name="Clerc-Blankenburg K.C."/>
            <person name="Coyle M.C."/>
            <person name="Dao M.D."/>
            <person name="Davila M.L.D."/>
            <person name="Davy-Carroll L.D."/>
            <person name="Denson S.D."/>
            <person name="Dinh H.D."/>
            <person name="Fernandez S.F."/>
            <person name="Fernando P.F."/>
            <person name="Forbes L.F."/>
            <person name="Francis C.F."/>
            <person name="Francisco L.F."/>
            <person name="Fu Q.F."/>
            <person name="Garcia-Iii R.G."/>
            <person name="Garrett T.G."/>
            <person name="Gross S.G."/>
            <person name="Gubbala S.G."/>
            <person name="Hirani K.H."/>
            <person name="Hogues M.H."/>
            <person name="Hollins B.H."/>
            <person name="Jackson L.J."/>
            <person name="Javaid M.J."/>
            <person name="Jhangiani S.J."/>
            <person name="Johnson A.J."/>
            <person name="Johnson B.J."/>
            <person name="Jones J.J."/>
            <person name="Joshi V.J."/>
            <person name="Kalu J.K."/>
            <person name="Khan N.K."/>
            <person name="Korchina V.K."/>
            <person name="Kovar C.K."/>
            <person name="Lago L.L."/>
            <person name="Lara F.L."/>
            <person name="Le T.-K.L."/>
            <person name="Lee S.L."/>
            <person name="Legall-Iii F.L."/>
            <person name="Lemon S.L."/>
            <person name="Liu J.L."/>
            <person name="Liu Y.-S.L."/>
            <person name="Liyanage D.L."/>
            <person name="Lopez J.L."/>
            <person name="Lorensuhewa L.L."/>
            <person name="Mata R.M."/>
            <person name="Mathew T.M."/>
            <person name="Mercado C.M."/>
            <person name="Mercado I.M."/>
            <person name="Morales K.M."/>
            <person name="Morgan M.M."/>
            <person name="Munidasa M.M."/>
            <person name="Ngo D.N."/>
            <person name="Nguyen L.N."/>
            <person name="Nguyen T.N."/>
            <person name="Nguyen N.N."/>
            <person name="Obregon M.O."/>
            <person name="Okwuonu G.O."/>
            <person name="Ongeri F.O."/>
            <person name="Onwere C.O."/>
            <person name="Osifeso I.O."/>
            <person name="Parra A.P."/>
            <person name="Patil S.P."/>
            <person name="Perez A.P."/>
            <person name="Perez Y.P."/>
            <person name="Pham C.P."/>
            <person name="Pu L.-L.P."/>
            <person name="Puazo M.P."/>
            <person name="Quiroz J.Q."/>
            <person name="Rouhana J.R."/>
            <person name="Ruiz M.R."/>
            <person name="Ruiz S.-J.R."/>
            <person name="Saada N.S."/>
            <person name="Santibanez J.S."/>
            <person name="Scheel M.S."/>
            <person name="Schneider B.S."/>
            <person name="Simmons D.S."/>
            <person name="Sisson I.S."/>
            <person name="Tang L.-Y.T."/>
            <person name="Thornton R.T."/>
            <person name="Tisius J.T."/>
            <person name="Toledanes G.T."/>
            <person name="Trejos Z.T."/>
            <person name="Usmani K.U."/>
            <person name="Varghese R.V."/>
            <person name="Vattathil S.V."/>
            <person name="Vee V.V."/>
            <person name="Walker D.W."/>
            <person name="Weissenberger G.W."/>
            <person name="White C.W."/>
            <person name="Williams A.W."/>
            <person name="Woodworth J.W."/>
            <person name="Wright R.W."/>
            <person name="Zhu Y.Z."/>
            <person name="Han Y.H."/>
            <person name="Newsham I.N."/>
            <person name="Nazareth L.N."/>
            <person name="Worley K.W."/>
            <person name="Muzny D.M."/>
            <person name="Rogers J.R."/>
            <person name="Gibbs R.G."/>
        </authorList>
    </citation>
    <scope>NUCLEOTIDE SEQUENCE [LARGE SCALE GENOMIC DNA]</scope>
</reference>
<dbReference type="OMA" id="CCTIWAS"/>
<feature type="chain" id="PRO_5035181065" evidence="2">
    <location>
        <begin position="21"/>
        <end position="56"/>
    </location>
</feature>
<evidence type="ECO:0000256" key="2">
    <source>
        <dbReference type="SAM" id="SignalP"/>
    </source>
</evidence>
<accession>A0A8I5R168</accession>